<dbReference type="Proteomes" id="UP001497453">
    <property type="component" value="Chromosome 4"/>
</dbReference>
<evidence type="ECO:0000313" key="3">
    <source>
        <dbReference type="EMBL" id="CAL1708313.1"/>
    </source>
</evidence>
<evidence type="ECO:0000259" key="2">
    <source>
        <dbReference type="Pfam" id="PF19189"/>
    </source>
</evidence>
<dbReference type="PANTHER" id="PTHR39468">
    <property type="entry name" value="CHROMOSOME 7, WHOLE GENOME SHOTGUN SEQUENCE"/>
    <property type="match status" value="1"/>
</dbReference>
<dbReference type="InterPro" id="IPR043837">
    <property type="entry name" value="Mtf2-like_C"/>
</dbReference>
<evidence type="ECO:0000256" key="1">
    <source>
        <dbReference type="SAM" id="MobiDB-lite"/>
    </source>
</evidence>
<keyword evidence="4" id="KW-1185">Reference proteome</keyword>
<feature type="region of interest" description="Disordered" evidence="1">
    <location>
        <begin position="53"/>
        <end position="79"/>
    </location>
</feature>
<feature type="compositionally biased region" description="Polar residues" evidence="1">
    <location>
        <begin position="115"/>
        <end position="126"/>
    </location>
</feature>
<name>A0ABP1DMN0_9APHY</name>
<dbReference type="EMBL" id="OZ037947">
    <property type="protein sequence ID" value="CAL1708313.1"/>
    <property type="molecule type" value="Genomic_DNA"/>
</dbReference>
<organism evidence="3 4">
    <name type="scientific">Somion occarium</name>
    <dbReference type="NCBI Taxonomy" id="3059160"/>
    <lineage>
        <taxon>Eukaryota</taxon>
        <taxon>Fungi</taxon>
        <taxon>Dikarya</taxon>
        <taxon>Basidiomycota</taxon>
        <taxon>Agaricomycotina</taxon>
        <taxon>Agaricomycetes</taxon>
        <taxon>Polyporales</taxon>
        <taxon>Cerrenaceae</taxon>
        <taxon>Somion</taxon>
    </lineage>
</organism>
<accession>A0ABP1DMN0</accession>
<feature type="region of interest" description="Disordered" evidence="1">
    <location>
        <begin position="95"/>
        <end position="126"/>
    </location>
</feature>
<protein>
    <recommendedName>
        <fullName evidence="2">Mtf2-like C-terminal domain-containing protein</fullName>
    </recommendedName>
</protein>
<dbReference type="InterPro" id="IPR040009">
    <property type="entry name" value="Mtf2/C5D6.12-like"/>
</dbReference>
<proteinExistence type="predicted"/>
<dbReference type="Pfam" id="PF19189">
    <property type="entry name" value="Mtf2"/>
    <property type="match status" value="1"/>
</dbReference>
<reference evidence="4" key="1">
    <citation type="submission" date="2024-04" db="EMBL/GenBank/DDBJ databases">
        <authorList>
            <person name="Shaw F."/>
            <person name="Minotto A."/>
        </authorList>
    </citation>
    <scope>NUCLEOTIDE SEQUENCE [LARGE SCALE GENOMIC DNA]</scope>
</reference>
<dbReference type="PANTHER" id="PTHR39468:SF1">
    <property type="entry name" value="MTF2-LIKE C-TERMINAL DOMAIN-CONTAINING PROTEIN"/>
    <property type="match status" value="1"/>
</dbReference>
<evidence type="ECO:0000313" key="4">
    <source>
        <dbReference type="Proteomes" id="UP001497453"/>
    </source>
</evidence>
<sequence length="435" mass="49246">MLARSSLRNVAPCTSRCSLNVASTSAHTLEMLASYRRGQNHGACFTTHSAYGASEGQSESTSTQSNASIRSDKSKGSSSLDALFDTNVSRWPKIVGDDTSTPSSLTFKAGKKASSRGTPSRRQSMTQRELSVFEGMFDLLFDAASAPVRRLTPTVGASKSRTDMSDMDMFERLRKHSKHIKWTSQEEDALDRKKEAMDLCDTDQQLLEWAIREVFAESQQYEEEARRMLDDPLTPKKDIKLQPPAYPFLVAELMKKFRDKYSDPHLALSIFDYARNLSSLSYVFGCTTPAYNELIETRWSCFRDLRGVCDALEEMHVNGIELNTRTRGLAERIRQEIGERNLWEEEMSTDSGEVLQMMNFIEKLAAHGIKPQKDDKEAVKSARAKKWDKHQERWKSYALNEADDNYEFNRWEDVGASLGGILPAIGVSFIYGTWV</sequence>
<feature type="domain" description="Mtf2-like C-terminal" evidence="2">
    <location>
        <begin position="187"/>
        <end position="363"/>
    </location>
</feature>
<feature type="compositionally biased region" description="Low complexity" evidence="1">
    <location>
        <begin position="53"/>
        <end position="69"/>
    </location>
</feature>
<gene>
    <name evidence="3" type="ORF">GFSPODELE1_LOCUS6796</name>
</gene>